<accession>A0A6A6TH72</accession>
<feature type="region of interest" description="Disordered" evidence="1">
    <location>
        <begin position="68"/>
        <end position="94"/>
    </location>
</feature>
<evidence type="ECO:0000256" key="1">
    <source>
        <dbReference type="SAM" id="MobiDB-lite"/>
    </source>
</evidence>
<feature type="compositionally biased region" description="Acidic residues" evidence="1">
    <location>
        <begin position="296"/>
        <end position="307"/>
    </location>
</feature>
<dbReference type="EMBL" id="MU004312">
    <property type="protein sequence ID" value="KAF2658786.1"/>
    <property type="molecule type" value="Genomic_DNA"/>
</dbReference>
<dbReference type="Proteomes" id="UP000799324">
    <property type="component" value="Unassembled WGS sequence"/>
</dbReference>
<dbReference type="OrthoDB" id="3886346at2759"/>
<evidence type="ECO:0000313" key="2">
    <source>
        <dbReference type="EMBL" id="KAF2658786.1"/>
    </source>
</evidence>
<name>A0A6A6TH72_9PLEO</name>
<feature type="region of interest" description="Disordered" evidence="1">
    <location>
        <begin position="236"/>
        <end position="271"/>
    </location>
</feature>
<sequence>MSDIEKAFTFLHDNIPSWFVNLTEIEEKLVRMQSAMAEVPASRSPPLRKKTGSVESIRDLDLLREGSTIPLVSQPSPSANRKRKTPSVASGRASGPIRYRSRNMIIVQYDGEIQKQFESLVRSIGTGRNMLRKGSEDDDDQVVSKIGYRHRAGLSSMRALGMMAGESNVSPNTRASPELFDTTDKSLEQAQGLCEKAAHQSLRDGDCRKELSDVRKHCKAVLDAATDEVAKYKARKEKEAEDAKSNPLRKHSEPEVLTAATTPELFATGPSVDVKPMMPSIKSAPAAIPTSKGIDIEIDDDEDDDMDFVMPPIRLTSRA</sequence>
<organism evidence="2 3">
    <name type="scientific">Lophiostoma macrostomum CBS 122681</name>
    <dbReference type="NCBI Taxonomy" id="1314788"/>
    <lineage>
        <taxon>Eukaryota</taxon>
        <taxon>Fungi</taxon>
        <taxon>Dikarya</taxon>
        <taxon>Ascomycota</taxon>
        <taxon>Pezizomycotina</taxon>
        <taxon>Dothideomycetes</taxon>
        <taxon>Pleosporomycetidae</taxon>
        <taxon>Pleosporales</taxon>
        <taxon>Lophiostomataceae</taxon>
        <taxon>Lophiostoma</taxon>
    </lineage>
</organism>
<proteinExistence type="predicted"/>
<keyword evidence="3" id="KW-1185">Reference proteome</keyword>
<dbReference type="AlphaFoldDB" id="A0A6A6TH72"/>
<feature type="region of interest" description="Disordered" evidence="1">
    <location>
        <begin position="283"/>
        <end position="319"/>
    </location>
</feature>
<gene>
    <name evidence="2" type="ORF">K491DRAFT_247048</name>
</gene>
<protein>
    <submittedName>
        <fullName evidence="2">Uncharacterized protein</fullName>
    </submittedName>
</protein>
<reference evidence="2" key="1">
    <citation type="journal article" date="2020" name="Stud. Mycol.">
        <title>101 Dothideomycetes genomes: a test case for predicting lifestyles and emergence of pathogens.</title>
        <authorList>
            <person name="Haridas S."/>
            <person name="Albert R."/>
            <person name="Binder M."/>
            <person name="Bloem J."/>
            <person name="Labutti K."/>
            <person name="Salamov A."/>
            <person name="Andreopoulos B."/>
            <person name="Baker S."/>
            <person name="Barry K."/>
            <person name="Bills G."/>
            <person name="Bluhm B."/>
            <person name="Cannon C."/>
            <person name="Castanera R."/>
            <person name="Culley D."/>
            <person name="Daum C."/>
            <person name="Ezra D."/>
            <person name="Gonzalez J."/>
            <person name="Henrissat B."/>
            <person name="Kuo A."/>
            <person name="Liang C."/>
            <person name="Lipzen A."/>
            <person name="Lutzoni F."/>
            <person name="Magnuson J."/>
            <person name="Mondo S."/>
            <person name="Nolan M."/>
            <person name="Ohm R."/>
            <person name="Pangilinan J."/>
            <person name="Park H.-J."/>
            <person name="Ramirez L."/>
            <person name="Alfaro M."/>
            <person name="Sun H."/>
            <person name="Tritt A."/>
            <person name="Yoshinaga Y."/>
            <person name="Zwiers L.-H."/>
            <person name="Turgeon B."/>
            <person name="Goodwin S."/>
            <person name="Spatafora J."/>
            <person name="Crous P."/>
            <person name="Grigoriev I."/>
        </authorList>
    </citation>
    <scope>NUCLEOTIDE SEQUENCE</scope>
    <source>
        <strain evidence="2">CBS 122681</strain>
    </source>
</reference>
<feature type="compositionally biased region" description="Basic and acidic residues" evidence="1">
    <location>
        <begin position="236"/>
        <end position="254"/>
    </location>
</feature>
<evidence type="ECO:0000313" key="3">
    <source>
        <dbReference type="Proteomes" id="UP000799324"/>
    </source>
</evidence>
<feature type="compositionally biased region" description="Polar residues" evidence="1">
    <location>
        <begin position="70"/>
        <end position="79"/>
    </location>
</feature>